<protein>
    <submittedName>
        <fullName evidence="2">AlkP superfamily pyrophosphatase or phosphodiesterase</fullName>
    </submittedName>
</protein>
<dbReference type="PANTHER" id="PTHR10151">
    <property type="entry name" value="ECTONUCLEOTIDE PYROPHOSPHATASE/PHOSPHODIESTERASE"/>
    <property type="match status" value="1"/>
</dbReference>
<keyword evidence="1" id="KW-0732">Signal</keyword>
<proteinExistence type="predicted"/>
<dbReference type="InterPro" id="IPR002591">
    <property type="entry name" value="Phosphodiest/P_Trfase"/>
</dbReference>
<comment type="caution">
    <text evidence="2">The sequence shown here is derived from an EMBL/GenBank/DDBJ whole genome shotgun (WGS) entry which is preliminary data.</text>
</comment>
<feature type="signal peptide" evidence="1">
    <location>
        <begin position="1"/>
        <end position="25"/>
    </location>
</feature>
<evidence type="ECO:0000256" key="1">
    <source>
        <dbReference type="SAM" id="SignalP"/>
    </source>
</evidence>
<evidence type="ECO:0000313" key="2">
    <source>
        <dbReference type="EMBL" id="MET4570226.1"/>
    </source>
</evidence>
<dbReference type="EMBL" id="JBEPSD010000002">
    <property type="protein sequence ID" value="MET4570226.1"/>
    <property type="molecule type" value="Genomic_DNA"/>
</dbReference>
<dbReference type="SUPFAM" id="SSF53649">
    <property type="entry name" value="Alkaline phosphatase-like"/>
    <property type="match status" value="1"/>
</dbReference>
<reference evidence="2 3" key="1">
    <citation type="submission" date="2024-06" db="EMBL/GenBank/DDBJ databases">
        <title>Sorghum-associated microbial communities from plants grown in Nebraska, USA.</title>
        <authorList>
            <person name="Schachtman D."/>
        </authorList>
    </citation>
    <scope>NUCLEOTIDE SEQUENCE [LARGE SCALE GENOMIC DNA]</scope>
    <source>
        <strain evidence="2 3">1757</strain>
    </source>
</reference>
<dbReference type="InterPro" id="IPR017850">
    <property type="entry name" value="Alkaline_phosphatase_core_sf"/>
</dbReference>
<name>A0ABV2PYV4_9GAMM</name>
<dbReference type="Gene3D" id="3.40.720.10">
    <property type="entry name" value="Alkaline Phosphatase, subunit A"/>
    <property type="match status" value="1"/>
</dbReference>
<gene>
    <name evidence="2" type="ORF">ABIE04_002587</name>
</gene>
<dbReference type="Proteomes" id="UP001549251">
    <property type="component" value="Unassembled WGS sequence"/>
</dbReference>
<evidence type="ECO:0000313" key="3">
    <source>
        <dbReference type="Proteomes" id="UP001549251"/>
    </source>
</evidence>
<feature type="chain" id="PRO_5045571321" evidence="1">
    <location>
        <begin position="26"/>
        <end position="430"/>
    </location>
</feature>
<dbReference type="Gene3D" id="3.30.1360.180">
    <property type="match status" value="1"/>
</dbReference>
<dbReference type="PROSITE" id="PS51257">
    <property type="entry name" value="PROKAR_LIPOPROTEIN"/>
    <property type="match status" value="1"/>
</dbReference>
<dbReference type="CDD" id="cd16018">
    <property type="entry name" value="Enpp"/>
    <property type="match status" value="1"/>
</dbReference>
<sequence length="430" mass="47107">MKILFRVLLCTLAAFSFGCATQRPATPAIAATTAAPAGKPVPLLLISIDGYRHDYMQRGLSPTLAMLAQGGVQAASMQPAFPSLTFPNHYTIVTGLTPDHHGVVNNTMFDPQLGKFSLSSRNAVGDGRWWAEGTPIWETADQHGLRTATMFWPGSEADIHGHRPDYWKPFDGSVTPEQRVDQVLAWLDLPAAERPTFLTLYFDEVDHAGHVHGPDSPQVDAALRETDTALAQLVEGLKQRGLFDRINLIVLSDHGMASVPEPNSVMIDKVIPLDRVHMVSMGILAGFNPKSDSAEARADFAKVERTLEQPHPHMQCWDKTRVPARLAYGRNPRVPQLLCLANVHWRITTSDYAAKRKGRLSVGEHGFDNAEPLMQAIFVAHGPAFRVGAKVPAFPNVDVYPLMTHLLGLPAAANDGDYDAVKDMLKPASR</sequence>
<organism evidence="2 3">
    <name type="scientific">Rhodanobacter soli</name>
    <dbReference type="NCBI Taxonomy" id="590609"/>
    <lineage>
        <taxon>Bacteria</taxon>
        <taxon>Pseudomonadati</taxon>
        <taxon>Pseudomonadota</taxon>
        <taxon>Gammaproteobacteria</taxon>
        <taxon>Lysobacterales</taxon>
        <taxon>Rhodanobacteraceae</taxon>
        <taxon>Rhodanobacter</taxon>
    </lineage>
</organism>
<keyword evidence="3" id="KW-1185">Reference proteome</keyword>
<dbReference type="Pfam" id="PF01663">
    <property type="entry name" value="Phosphodiest"/>
    <property type="match status" value="1"/>
</dbReference>
<dbReference type="RefSeq" id="WP_354550794.1">
    <property type="nucleotide sequence ID" value="NZ_JBEPSD010000002.1"/>
</dbReference>
<accession>A0ABV2PYV4</accession>
<dbReference type="PANTHER" id="PTHR10151:SF120">
    <property type="entry name" value="BIS(5'-ADENOSYL)-TRIPHOSPHATASE"/>
    <property type="match status" value="1"/>
</dbReference>